<evidence type="ECO:0000313" key="2">
    <source>
        <dbReference type="EMBL" id="ALU32238.1"/>
    </source>
</evidence>
<evidence type="ECO:0000313" key="4">
    <source>
        <dbReference type="Proteomes" id="UP000065473"/>
    </source>
</evidence>
<dbReference type="Proteomes" id="UP000060043">
    <property type="component" value="Chromosome"/>
</dbReference>
<dbReference type="PaxDb" id="1435377-SUSAZ_00430"/>
<dbReference type="EMBL" id="CP013695">
    <property type="protein sequence ID" value="ALU32238.1"/>
    <property type="molecule type" value="Genomic_DNA"/>
</dbReference>
<dbReference type="Proteomes" id="UP000065473">
    <property type="component" value="Chromosome"/>
</dbReference>
<protein>
    <submittedName>
        <fullName evidence="2">Uncharacterized protein</fullName>
    </submittedName>
</protein>
<proteinExistence type="predicted"/>
<dbReference type="STRING" id="1435377.SUSAZ_00430"/>
<accession>A0A0U3FWX5</accession>
<evidence type="ECO:0000313" key="3">
    <source>
        <dbReference type="Proteomes" id="UP000060043"/>
    </source>
</evidence>
<dbReference type="OMA" id="VENGLWS"/>
<evidence type="ECO:0000313" key="1">
    <source>
        <dbReference type="EMBL" id="ALU29508.1"/>
    </source>
</evidence>
<dbReference type="OrthoDB" id="35798at2157"/>
<reference evidence="3 4" key="1">
    <citation type="submission" date="2015-12" db="EMBL/GenBank/DDBJ databases">
        <title>A stable core within a dynamic pangenome in Sulfolobus acidocaldarius.</title>
        <authorList>
            <person name="Anderson R."/>
            <person name="Kouris A."/>
            <person name="Seward C."/>
            <person name="Campbell K."/>
            <person name="Whitaker R."/>
        </authorList>
    </citation>
    <scope>NUCLEOTIDE SEQUENCE [LARGE SCALE GENOMIC DNA]</scope>
    <source>
        <strain evidence="1 4">GG12-C01-09</strain>
        <strain evidence="2 3">NG05B_CO5_07</strain>
    </source>
</reference>
<name>A0A0U3FWX5_9CREN</name>
<sequence length="228" mass="25856">MINLPLSLFGIPIKGVNNPILTAFIGFDAQVREGVDSPLLTDFKSLFKEATGFECKVLLDITGSPTPLSSTYIYLSELFFRKAIEKCELPLTEEEMWDTLKMIDDVLYNSPLIRALRTSMRMGSGILYRDGEDPIPVSLPEMSASLLFKYPIPNSPLFIDNSLIHLLGILPVEFAETKDLGLFNVENGLWNSLYKISIPSKDRWKLIWDLKYVTGIEVSFYFDNQQKS</sequence>
<dbReference type="EMBL" id="CP013694">
    <property type="protein sequence ID" value="ALU29508.1"/>
    <property type="molecule type" value="Genomic_DNA"/>
</dbReference>
<dbReference type="RefSeq" id="WP_011277018.1">
    <property type="nucleotide sequence ID" value="NZ_BHWZ01000001.1"/>
</dbReference>
<dbReference type="GeneID" id="14550620"/>
<dbReference type="AlphaFoldDB" id="A0A0U3FWX5"/>
<organism evidence="2 3">
    <name type="scientific">Sulfolobus acidocaldarius</name>
    <dbReference type="NCBI Taxonomy" id="2285"/>
    <lineage>
        <taxon>Archaea</taxon>
        <taxon>Thermoproteota</taxon>
        <taxon>Thermoprotei</taxon>
        <taxon>Sulfolobales</taxon>
        <taxon>Sulfolobaceae</taxon>
        <taxon>Sulfolobus</taxon>
    </lineage>
</organism>
<gene>
    <name evidence="1" type="ORF">ATY89_05820</name>
    <name evidence="2" type="ORF">ATZ20_08845</name>
</gene>